<accession>A0A6J4LYM0</accession>
<feature type="compositionally biased region" description="Basic and acidic residues" evidence="1">
    <location>
        <begin position="269"/>
        <end position="304"/>
    </location>
</feature>
<feature type="compositionally biased region" description="Low complexity" evidence="1">
    <location>
        <begin position="156"/>
        <end position="170"/>
    </location>
</feature>
<protein>
    <submittedName>
        <fullName evidence="2">Integral membrane protein TerC</fullName>
    </submittedName>
</protein>
<feature type="region of interest" description="Disordered" evidence="1">
    <location>
        <begin position="56"/>
        <end position="79"/>
    </location>
</feature>
<feature type="region of interest" description="Disordered" evidence="1">
    <location>
        <begin position="1"/>
        <end position="44"/>
    </location>
</feature>
<name>A0A6J4LYM0_9BACT</name>
<evidence type="ECO:0000313" key="2">
    <source>
        <dbReference type="EMBL" id="CAA9344983.1"/>
    </source>
</evidence>
<proteinExistence type="predicted"/>
<dbReference type="AlphaFoldDB" id="A0A6J4LYM0"/>
<feature type="compositionally biased region" description="Basic residues" evidence="1">
    <location>
        <begin position="187"/>
        <end position="199"/>
    </location>
</feature>
<feature type="region of interest" description="Disordered" evidence="1">
    <location>
        <begin position="187"/>
        <end position="227"/>
    </location>
</feature>
<feature type="compositionally biased region" description="Basic residues" evidence="1">
    <location>
        <begin position="144"/>
        <end position="155"/>
    </location>
</feature>
<feature type="region of interest" description="Disordered" evidence="1">
    <location>
        <begin position="257"/>
        <end position="335"/>
    </location>
</feature>
<sequence>DQSKLALGRLHPVRPGDARPRPRRLQPQGARGARARGRGVERGVGVARRAVRRRRLLPHGPAGRAGVRRRLPGRGSALGRQPVRLHPAVLVLQGSGAAAAPRAVLGHPGRAHHARADDRGRRRAHRAVPLDRLRVRRLPGVHRGAHGVPARRAHRPGAQPGAAARAAPGARDLHLPRAEVLRARARRRGRGRAALRHAALRGAAPRRDHRRGVRRGLDPGDLRRHARPVPRVHVERVRDPRAPVAVLPARGHHHEVPLPAVRAVGRARVRGDQDADERGVADPDRRLARGDRAAPRHLDRRVDPPPRPAARRGGGGRPRPCRPRASARGHAAQGL</sequence>
<dbReference type="EMBL" id="CADCTX010000734">
    <property type="protein sequence ID" value="CAA9344983.1"/>
    <property type="molecule type" value="Genomic_DNA"/>
</dbReference>
<organism evidence="2">
    <name type="scientific">uncultured Gemmatimonadaceae bacterium</name>
    <dbReference type="NCBI Taxonomy" id="246130"/>
    <lineage>
        <taxon>Bacteria</taxon>
        <taxon>Pseudomonadati</taxon>
        <taxon>Gemmatimonadota</taxon>
        <taxon>Gemmatimonadia</taxon>
        <taxon>Gemmatimonadales</taxon>
        <taxon>Gemmatimonadaceae</taxon>
        <taxon>environmental samples</taxon>
    </lineage>
</organism>
<feature type="non-terminal residue" evidence="2">
    <location>
        <position position="1"/>
    </location>
</feature>
<reference evidence="2" key="1">
    <citation type="submission" date="2020-02" db="EMBL/GenBank/DDBJ databases">
        <authorList>
            <person name="Meier V. D."/>
        </authorList>
    </citation>
    <scope>NUCLEOTIDE SEQUENCE</scope>
    <source>
        <strain evidence="2">AVDCRST_MAG40</strain>
    </source>
</reference>
<feature type="non-terminal residue" evidence="2">
    <location>
        <position position="335"/>
    </location>
</feature>
<feature type="region of interest" description="Disordered" evidence="1">
    <location>
        <begin position="144"/>
        <end position="171"/>
    </location>
</feature>
<gene>
    <name evidence="2" type="ORF">AVDCRST_MAG40-2593</name>
</gene>
<evidence type="ECO:0000256" key="1">
    <source>
        <dbReference type="SAM" id="MobiDB-lite"/>
    </source>
</evidence>